<dbReference type="PROSITE" id="PS51767">
    <property type="entry name" value="PEPTIDASE_A1"/>
    <property type="match status" value="1"/>
</dbReference>
<evidence type="ECO:0000256" key="7">
    <source>
        <dbReference type="SAM" id="SignalP"/>
    </source>
</evidence>
<dbReference type="OMA" id="MKSAYTV"/>
<organism evidence="9 10">
    <name type="scientific">Schizosaccharomyces octosporus (strain yFS286)</name>
    <name type="common">Fission yeast</name>
    <name type="synonym">Octosporomyces octosporus</name>
    <dbReference type="NCBI Taxonomy" id="483514"/>
    <lineage>
        <taxon>Eukaryota</taxon>
        <taxon>Fungi</taxon>
        <taxon>Dikarya</taxon>
        <taxon>Ascomycota</taxon>
        <taxon>Taphrinomycotina</taxon>
        <taxon>Schizosaccharomycetes</taxon>
        <taxon>Schizosaccharomycetales</taxon>
        <taxon>Schizosaccharomycetaceae</taxon>
        <taxon>Schizosaccharomyces</taxon>
    </lineage>
</organism>
<feature type="chain" id="PRO_5004568568" evidence="7">
    <location>
        <begin position="23"/>
        <end position="381"/>
    </location>
</feature>
<dbReference type="InterPro" id="IPR034164">
    <property type="entry name" value="Pepsin-like_dom"/>
</dbReference>
<dbReference type="InterPro" id="IPR021109">
    <property type="entry name" value="Peptidase_aspartic_dom_sf"/>
</dbReference>
<proteinExistence type="inferred from homology"/>
<keyword evidence="5" id="KW-0378">Hydrolase</keyword>
<dbReference type="InterPro" id="IPR033121">
    <property type="entry name" value="PEPTIDASE_A1"/>
</dbReference>
<accession>S9RH55</accession>
<dbReference type="Gene3D" id="2.40.70.10">
    <property type="entry name" value="Acid Proteases"/>
    <property type="match status" value="2"/>
</dbReference>
<dbReference type="SUPFAM" id="SSF50630">
    <property type="entry name" value="Acid proteases"/>
    <property type="match status" value="1"/>
</dbReference>
<keyword evidence="5" id="KW-0645">Protease</keyword>
<keyword evidence="7" id="KW-0732">Signal</keyword>
<feature type="disulfide bond" evidence="4">
    <location>
        <begin position="309"/>
        <end position="338"/>
    </location>
</feature>
<keyword evidence="4" id="KW-1015">Disulfide bond</keyword>
<keyword evidence="2 5" id="KW-0064">Aspartyl protease</keyword>
<dbReference type="VEuPathDB" id="FungiDB:SOCG_01133"/>
<dbReference type="Proteomes" id="UP000016088">
    <property type="component" value="Unassembled WGS sequence"/>
</dbReference>
<evidence type="ECO:0000256" key="2">
    <source>
        <dbReference type="ARBA" id="ARBA00022750"/>
    </source>
</evidence>
<evidence type="ECO:0000313" key="10">
    <source>
        <dbReference type="Proteomes" id="UP000016088"/>
    </source>
</evidence>
<dbReference type="OrthoDB" id="771136at2759"/>
<evidence type="ECO:0000259" key="8">
    <source>
        <dbReference type="PROSITE" id="PS51767"/>
    </source>
</evidence>
<dbReference type="PANTHER" id="PTHR47966:SF51">
    <property type="entry name" value="BETA-SITE APP-CLEAVING ENZYME, ISOFORM A-RELATED"/>
    <property type="match status" value="1"/>
</dbReference>
<evidence type="ECO:0000313" key="9">
    <source>
        <dbReference type="EMBL" id="EPX73384.1"/>
    </source>
</evidence>
<feature type="compositionally biased region" description="Polar residues" evidence="6">
    <location>
        <begin position="35"/>
        <end position="51"/>
    </location>
</feature>
<dbReference type="EMBL" id="KE503207">
    <property type="protein sequence ID" value="EPX73384.1"/>
    <property type="molecule type" value="Genomic_DNA"/>
</dbReference>
<dbReference type="eggNOG" id="KOG1339">
    <property type="taxonomic scope" value="Eukaryota"/>
</dbReference>
<dbReference type="HOGENOM" id="CLU_863713_0_0_1"/>
<dbReference type="GO" id="GO:0006508">
    <property type="term" value="P:proteolysis"/>
    <property type="evidence" value="ECO:0007669"/>
    <property type="project" value="UniProtKB-KW"/>
</dbReference>
<comment type="similarity">
    <text evidence="1 5">Belongs to the peptidase A1 family.</text>
</comment>
<reference evidence="9 10" key="1">
    <citation type="journal article" date="2011" name="Science">
        <title>Comparative functional genomics of the fission yeasts.</title>
        <authorList>
            <person name="Rhind N."/>
            <person name="Chen Z."/>
            <person name="Yassour M."/>
            <person name="Thompson D.A."/>
            <person name="Haas B.J."/>
            <person name="Habib N."/>
            <person name="Wapinski I."/>
            <person name="Roy S."/>
            <person name="Lin M.F."/>
            <person name="Heiman D.I."/>
            <person name="Young S.K."/>
            <person name="Furuya K."/>
            <person name="Guo Y."/>
            <person name="Pidoux A."/>
            <person name="Chen H.M."/>
            <person name="Robbertse B."/>
            <person name="Goldberg J.M."/>
            <person name="Aoki K."/>
            <person name="Bayne E.H."/>
            <person name="Berlin A.M."/>
            <person name="Desjardins C.A."/>
            <person name="Dobbs E."/>
            <person name="Dukaj L."/>
            <person name="Fan L."/>
            <person name="FitzGerald M.G."/>
            <person name="French C."/>
            <person name="Gujja S."/>
            <person name="Hansen K."/>
            <person name="Keifenheim D."/>
            <person name="Levin J.Z."/>
            <person name="Mosher R.A."/>
            <person name="Mueller C.A."/>
            <person name="Pfiffner J."/>
            <person name="Priest M."/>
            <person name="Russ C."/>
            <person name="Smialowska A."/>
            <person name="Swoboda P."/>
            <person name="Sykes S.M."/>
            <person name="Vaughn M."/>
            <person name="Vengrova S."/>
            <person name="Yoder R."/>
            <person name="Zeng Q."/>
            <person name="Allshire R."/>
            <person name="Baulcombe D."/>
            <person name="Birren B.W."/>
            <person name="Brown W."/>
            <person name="Ekwall K."/>
            <person name="Kellis M."/>
            <person name="Leatherwood J."/>
            <person name="Levin H."/>
            <person name="Margalit H."/>
            <person name="Martienssen R."/>
            <person name="Nieduszynski C.A."/>
            <person name="Spatafora J.W."/>
            <person name="Friedman N."/>
            <person name="Dalgaard J.Z."/>
            <person name="Baumann P."/>
            <person name="Niki H."/>
            <person name="Regev A."/>
            <person name="Nusbaum C."/>
        </authorList>
    </citation>
    <scope>NUCLEOTIDE SEQUENCE [LARGE SCALE GENOMIC DNA]</scope>
    <source>
        <strain evidence="10">yFS286</strain>
    </source>
</reference>
<protein>
    <submittedName>
        <fullName evidence="9">Gastricsin</fullName>
    </submittedName>
</protein>
<dbReference type="GO" id="GO:0004190">
    <property type="term" value="F:aspartic-type endopeptidase activity"/>
    <property type="evidence" value="ECO:0007669"/>
    <property type="project" value="UniProtKB-KW"/>
</dbReference>
<dbReference type="PROSITE" id="PS00141">
    <property type="entry name" value="ASP_PROTEASE"/>
    <property type="match status" value="2"/>
</dbReference>
<dbReference type="InterPro" id="IPR001461">
    <property type="entry name" value="Aspartic_peptidase_A1"/>
</dbReference>
<gene>
    <name evidence="9" type="ORF">SOCG_01133</name>
</gene>
<feature type="region of interest" description="Disordered" evidence="6">
    <location>
        <begin position="35"/>
        <end position="54"/>
    </location>
</feature>
<dbReference type="RefSeq" id="XP_013019007.1">
    <property type="nucleotide sequence ID" value="XM_013163553.1"/>
</dbReference>
<evidence type="ECO:0000256" key="1">
    <source>
        <dbReference type="ARBA" id="ARBA00007447"/>
    </source>
</evidence>
<evidence type="ECO:0000256" key="3">
    <source>
        <dbReference type="PIRSR" id="PIRSR601461-1"/>
    </source>
</evidence>
<evidence type="ECO:0000256" key="4">
    <source>
        <dbReference type="PIRSR" id="PIRSR601461-2"/>
    </source>
</evidence>
<feature type="domain" description="Peptidase A1" evidence="8">
    <location>
        <begin position="72"/>
        <end position="378"/>
    </location>
</feature>
<evidence type="ECO:0000256" key="5">
    <source>
        <dbReference type="RuleBase" id="RU000454"/>
    </source>
</evidence>
<sequence length="381" mass="41635">MRLLTLFSAFVSLLAATDQATASVSVPLRRVVKTPHSNATSNVEHPGSSNDTKIKRSELQEPLGGRQYGIGYAIEIGFGTPPQKFNLLLDTGSDVLWIPMEGCNGNICNNNPELYDPSQSSTAYNTGETAWISYVSGKTVMDVYTDTFHFGDLQIPNQRFGAATTANMYNTYEVYGTSGILGMARDQWDGLNSFVDLFNKSLITPATVSFNFAQNPNDSTLILGETPSELSNRGVIWYDNDNCADHKFCVTASSMCVVDKDGNENCVLESDHTYSALLDTGATINLVDTQVGAALNRFLGVSEDGSMPCDGPDISFVLNGKKFQWSVNDYATEDNGVCWSNWDVDNSLDGTYQFNFGDAFFTNIYTSLDYDNNKVGLGPIN</sequence>
<dbReference type="Pfam" id="PF00026">
    <property type="entry name" value="Asp"/>
    <property type="match status" value="1"/>
</dbReference>
<keyword evidence="10" id="KW-1185">Reference proteome</keyword>
<evidence type="ECO:0000256" key="6">
    <source>
        <dbReference type="SAM" id="MobiDB-lite"/>
    </source>
</evidence>
<feature type="active site" evidence="3">
    <location>
        <position position="90"/>
    </location>
</feature>
<dbReference type="PANTHER" id="PTHR47966">
    <property type="entry name" value="BETA-SITE APP-CLEAVING ENZYME, ISOFORM A-RELATED"/>
    <property type="match status" value="1"/>
</dbReference>
<feature type="active site" evidence="3">
    <location>
        <position position="279"/>
    </location>
</feature>
<dbReference type="GeneID" id="25030117"/>
<name>S9RH55_SCHOY</name>
<dbReference type="InterPro" id="IPR001969">
    <property type="entry name" value="Aspartic_peptidase_AS"/>
</dbReference>
<dbReference type="PRINTS" id="PR00792">
    <property type="entry name" value="PEPSIN"/>
</dbReference>
<dbReference type="AlphaFoldDB" id="S9RH55"/>
<feature type="signal peptide" evidence="7">
    <location>
        <begin position="1"/>
        <end position="22"/>
    </location>
</feature>
<dbReference type="CDD" id="cd05471">
    <property type="entry name" value="pepsin_like"/>
    <property type="match status" value="1"/>
</dbReference>